<dbReference type="InterPro" id="IPR038987">
    <property type="entry name" value="MoeA-like"/>
</dbReference>
<proteinExistence type="inferred from homology"/>
<dbReference type="Pfam" id="PF03454">
    <property type="entry name" value="MoeA_C"/>
    <property type="match status" value="1"/>
</dbReference>
<gene>
    <name evidence="11" type="primary">glp</name>
    <name evidence="11" type="ORF">ACFQIC_05945</name>
</gene>
<dbReference type="PANTHER" id="PTHR10192:SF5">
    <property type="entry name" value="GEPHYRIN"/>
    <property type="match status" value="1"/>
</dbReference>
<evidence type="ECO:0000256" key="5">
    <source>
        <dbReference type="ARBA" id="ARBA00021108"/>
    </source>
</evidence>
<dbReference type="NCBIfam" id="TIGR00177">
    <property type="entry name" value="molyb_syn"/>
    <property type="match status" value="1"/>
</dbReference>
<keyword evidence="7 9" id="KW-0501">Molybdenum cofactor biosynthesis</keyword>
<dbReference type="InterPro" id="IPR005110">
    <property type="entry name" value="MoeA_linker/N"/>
</dbReference>
<evidence type="ECO:0000256" key="2">
    <source>
        <dbReference type="ARBA" id="ARBA00005046"/>
    </source>
</evidence>
<evidence type="ECO:0000313" key="11">
    <source>
        <dbReference type="EMBL" id="MFC7061401.1"/>
    </source>
</evidence>
<evidence type="ECO:0000256" key="7">
    <source>
        <dbReference type="ARBA" id="ARBA00023150"/>
    </source>
</evidence>
<dbReference type="Gene3D" id="2.170.190.11">
    <property type="entry name" value="Molybdopterin biosynthesis moea protein, domain 3"/>
    <property type="match status" value="1"/>
</dbReference>
<dbReference type="Gene3D" id="3.40.980.10">
    <property type="entry name" value="MoaB/Mog-like domain"/>
    <property type="match status" value="1"/>
</dbReference>
<dbReference type="InterPro" id="IPR036425">
    <property type="entry name" value="MoaB/Mog-like_dom_sf"/>
</dbReference>
<keyword evidence="9" id="KW-0460">Magnesium</keyword>
<keyword evidence="6 9" id="KW-0500">Molybdenum</keyword>
<evidence type="ECO:0000256" key="1">
    <source>
        <dbReference type="ARBA" id="ARBA00002901"/>
    </source>
</evidence>
<dbReference type="InterPro" id="IPR001453">
    <property type="entry name" value="MoaB/Mog_dom"/>
</dbReference>
<dbReference type="Proteomes" id="UP001596410">
    <property type="component" value="Unassembled WGS sequence"/>
</dbReference>
<dbReference type="PANTHER" id="PTHR10192">
    <property type="entry name" value="MOLYBDOPTERIN BIOSYNTHESIS PROTEIN"/>
    <property type="match status" value="1"/>
</dbReference>
<keyword evidence="9" id="KW-0479">Metal-binding</keyword>
<dbReference type="InterPro" id="IPR005111">
    <property type="entry name" value="MoeA_C_domain_IV"/>
</dbReference>
<dbReference type="RefSeq" id="WP_204707997.1">
    <property type="nucleotide sequence ID" value="NZ_JBHSZV010000013.1"/>
</dbReference>
<evidence type="ECO:0000256" key="3">
    <source>
        <dbReference type="ARBA" id="ARBA00010763"/>
    </source>
</evidence>
<reference evidence="12" key="1">
    <citation type="journal article" date="2019" name="Int. J. Syst. Evol. Microbiol.">
        <title>The Global Catalogue of Microorganisms (GCM) 10K type strain sequencing project: providing services to taxonomists for standard genome sequencing and annotation.</title>
        <authorList>
            <consortium name="The Broad Institute Genomics Platform"/>
            <consortium name="The Broad Institute Genome Sequencing Center for Infectious Disease"/>
            <person name="Wu L."/>
            <person name="Ma J."/>
        </authorList>
    </citation>
    <scope>NUCLEOTIDE SEQUENCE [LARGE SCALE GENOMIC DNA]</scope>
    <source>
        <strain evidence="12">CGMCC 4.1621</strain>
    </source>
</reference>
<dbReference type="Pfam" id="PF03453">
    <property type="entry name" value="MoeA_N"/>
    <property type="match status" value="1"/>
</dbReference>
<dbReference type="Gene3D" id="3.90.105.10">
    <property type="entry name" value="Molybdopterin biosynthesis moea protein, domain 2"/>
    <property type="match status" value="1"/>
</dbReference>
<evidence type="ECO:0000259" key="10">
    <source>
        <dbReference type="SMART" id="SM00852"/>
    </source>
</evidence>
<dbReference type="EC" id="2.10.1.1" evidence="4 9"/>
<name>A0ABW2EIR6_9BACI</name>
<evidence type="ECO:0000256" key="8">
    <source>
        <dbReference type="ARBA" id="ARBA00047317"/>
    </source>
</evidence>
<dbReference type="Gene3D" id="2.40.340.10">
    <property type="entry name" value="MoeA, C-terminal, domain IV"/>
    <property type="match status" value="1"/>
</dbReference>
<dbReference type="EMBL" id="JBHSZV010000013">
    <property type="protein sequence ID" value="MFC7061401.1"/>
    <property type="molecule type" value="Genomic_DNA"/>
</dbReference>
<dbReference type="InterPro" id="IPR036135">
    <property type="entry name" value="MoeA_linker/N_sf"/>
</dbReference>
<accession>A0ABW2EIR6</accession>
<dbReference type="SUPFAM" id="SSF53218">
    <property type="entry name" value="Molybdenum cofactor biosynthesis proteins"/>
    <property type="match status" value="1"/>
</dbReference>
<comment type="cofactor">
    <cofactor evidence="9">
        <name>Mg(2+)</name>
        <dbReference type="ChEBI" id="CHEBI:18420"/>
    </cofactor>
</comment>
<dbReference type="SMART" id="SM00852">
    <property type="entry name" value="MoCF_biosynth"/>
    <property type="match status" value="1"/>
</dbReference>
<evidence type="ECO:0000256" key="6">
    <source>
        <dbReference type="ARBA" id="ARBA00022505"/>
    </source>
</evidence>
<dbReference type="NCBIfam" id="NF045515">
    <property type="entry name" value="Glp_gephyrin"/>
    <property type="match status" value="1"/>
</dbReference>
<organism evidence="11 12">
    <name type="scientific">Halobacillus seohaensis</name>
    <dbReference type="NCBI Taxonomy" id="447421"/>
    <lineage>
        <taxon>Bacteria</taxon>
        <taxon>Bacillati</taxon>
        <taxon>Bacillota</taxon>
        <taxon>Bacilli</taxon>
        <taxon>Bacillales</taxon>
        <taxon>Bacillaceae</taxon>
        <taxon>Halobacillus</taxon>
    </lineage>
</organism>
<dbReference type="CDD" id="cd00887">
    <property type="entry name" value="MoeA"/>
    <property type="match status" value="1"/>
</dbReference>
<comment type="caution">
    <text evidence="11">The sequence shown here is derived from an EMBL/GenBank/DDBJ whole genome shotgun (WGS) entry which is preliminary data.</text>
</comment>
<dbReference type="SUPFAM" id="SSF63882">
    <property type="entry name" value="MoeA N-terminal region -like"/>
    <property type="match status" value="1"/>
</dbReference>
<keyword evidence="9" id="KW-0808">Transferase</keyword>
<keyword evidence="12" id="KW-1185">Reference proteome</keyword>
<comment type="catalytic activity">
    <reaction evidence="8">
        <text>adenylyl-molybdopterin + molybdate = Mo-molybdopterin + AMP + H(+)</text>
        <dbReference type="Rhea" id="RHEA:35047"/>
        <dbReference type="ChEBI" id="CHEBI:15378"/>
        <dbReference type="ChEBI" id="CHEBI:36264"/>
        <dbReference type="ChEBI" id="CHEBI:62727"/>
        <dbReference type="ChEBI" id="CHEBI:71302"/>
        <dbReference type="ChEBI" id="CHEBI:456215"/>
        <dbReference type="EC" id="2.10.1.1"/>
    </reaction>
</comment>
<evidence type="ECO:0000256" key="4">
    <source>
        <dbReference type="ARBA" id="ARBA00013269"/>
    </source>
</evidence>
<dbReference type="Pfam" id="PF00994">
    <property type="entry name" value="MoCF_biosynth"/>
    <property type="match status" value="1"/>
</dbReference>
<comment type="similarity">
    <text evidence="3 9">Belongs to the MoeA family.</text>
</comment>
<dbReference type="InterPro" id="IPR036688">
    <property type="entry name" value="MoeA_C_domain_IV_sf"/>
</dbReference>
<feature type="domain" description="MoaB/Mog" evidence="10">
    <location>
        <begin position="189"/>
        <end position="327"/>
    </location>
</feature>
<protein>
    <recommendedName>
        <fullName evidence="5 9">Molybdopterin molybdenumtransferase</fullName>
        <ecNumber evidence="4 9">2.10.1.1</ecNumber>
    </recommendedName>
</protein>
<sequence length="424" mass="46272">MNLHRTPIPVTEAVERVMHFAPQSSIEKITIDESYQRVLAEDIVSTHAVPPFNKSPYDGFAFNAEDVAEASRENPVRLHVIEEVGAGHRASRALETGEAVRIMTGAEIPEGATCVAMFEICQTLEENGNSYMTIKRKMEDGQNVISKGSETSKGTTLVKAGETINPGVQALLATFGYHEVHVYKKPVVGVFATGTELLDVDEPLQPGKIRNSNAYMILSQIERSGAEPVYLGKLADEFDPCYEAIFKAMQQVDIVITTGGVSVGDYDLMPDVYEKLGAKVLFNKIAMRPGSVTTVAEVDGQLLFGLSGNPSACYVGYELYAHPYIQAYLKRSDSYHSIIDVSLGSDIMKPNPFTRFIRGFISYEDGRVVVYPAGLDKSAVVTSLAHTNVLIVLKGGTRGYQKGDQVQAVLLEEESGSEEFLLNG</sequence>
<comment type="function">
    <text evidence="1 9">Catalyzes the insertion of molybdate into adenylated molybdopterin with the concomitant release of AMP.</text>
</comment>
<comment type="pathway">
    <text evidence="2 9">Cofactor biosynthesis; molybdopterin biosynthesis.</text>
</comment>
<evidence type="ECO:0000313" key="12">
    <source>
        <dbReference type="Proteomes" id="UP001596410"/>
    </source>
</evidence>
<dbReference type="SUPFAM" id="SSF63867">
    <property type="entry name" value="MoeA C-terminal domain-like"/>
    <property type="match status" value="1"/>
</dbReference>
<evidence type="ECO:0000256" key="9">
    <source>
        <dbReference type="RuleBase" id="RU365090"/>
    </source>
</evidence>